<proteinExistence type="predicted"/>
<accession>A0A8J2PF84</accession>
<reference evidence="1" key="1">
    <citation type="submission" date="2021-06" db="EMBL/GenBank/DDBJ databases">
        <authorList>
            <person name="Hodson N. C."/>
            <person name="Mongue J. A."/>
            <person name="Jaron S. K."/>
        </authorList>
    </citation>
    <scope>NUCLEOTIDE SEQUENCE</scope>
</reference>
<dbReference type="Proteomes" id="UP000708208">
    <property type="component" value="Unassembled WGS sequence"/>
</dbReference>
<gene>
    <name evidence="1" type="ORF">AFUS01_LOCUS37201</name>
</gene>
<comment type="caution">
    <text evidence="1">The sequence shown here is derived from an EMBL/GenBank/DDBJ whole genome shotgun (WGS) entry which is preliminary data.</text>
</comment>
<protein>
    <submittedName>
        <fullName evidence="1">Uncharacterized protein</fullName>
    </submittedName>
</protein>
<evidence type="ECO:0000313" key="1">
    <source>
        <dbReference type="EMBL" id="CAG7827202.1"/>
    </source>
</evidence>
<keyword evidence="2" id="KW-1185">Reference proteome</keyword>
<evidence type="ECO:0000313" key="2">
    <source>
        <dbReference type="Proteomes" id="UP000708208"/>
    </source>
</evidence>
<dbReference type="EMBL" id="CAJVCH010542621">
    <property type="protein sequence ID" value="CAG7827202.1"/>
    <property type="molecule type" value="Genomic_DNA"/>
</dbReference>
<name>A0A8J2PF84_9HEXA</name>
<feature type="non-terminal residue" evidence="1">
    <location>
        <position position="1"/>
    </location>
</feature>
<organism evidence="1 2">
    <name type="scientific">Allacma fusca</name>
    <dbReference type="NCBI Taxonomy" id="39272"/>
    <lineage>
        <taxon>Eukaryota</taxon>
        <taxon>Metazoa</taxon>
        <taxon>Ecdysozoa</taxon>
        <taxon>Arthropoda</taxon>
        <taxon>Hexapoda</taxon>
        <taxon>Collembola</taxon>
        <taxon>Symphypleona</taxon>
        <taxon>Sminthuridae</taxon>
        <taxon>Allacma</taxon>
    </lineage>
</organism>
<sequence>TLYKLSETEI</sequence>